<reference evidence="14 15" key="1">
    <citation type="journal article" date="2016" name="Nat. Commun.">
        <title>Thousands of microbial genomes shed light on interconnected biogeochemical processes in an aquifer system.</title>
        <authorList>
            <person name="Anantharaman K."/>
            <person name="Brown C.T."/>
            <person name="Hug L.A."/>
            <person name="Sharon I."/>
            <person name="Castelle C.J."/>
            <person name="Probst A.J."/>
            <person name="Thomas B.C."/>
            <person name="Singh A."/>
            <person name="Wilkins M.J."/>
            <person name="Karaoz U."/>
            <person name="Brodie E.L."/>
            <person name="Williams K.H."/>
            <person name="Hubbard S.S."/>
            <person name="Banfield J.F."/>
        </authorList>
    </citation>
    <scope>NUCLEOTIDE SEQUENCE [LARGE SCALE GENOMIC DNA]</scope>
</reference>
<comment type="function">
    <text evidence="1 9">Catalyzes the decarboxylation of orotidine 5'-monophosphate (OMP) to uridine 5'-monophosphate (UMP).</text>
</comment>
<dbReference type="InterPro" id="IPR001754">
    <property type="entry name" value="OMPdeCOase_dom"/>
</dbReference>
<dbReference type="CDD" id="cd04725">
    <property type="entry name" value="OMP_decarboxylase_like"/>
    <property type="match status" value="1"/>
</dbReference>
<comment type="catalytic activity">
    <reaction evidence="7 9 12">
        <text>orotidine 5'-phosphate + H(+) = UMP + CO2</text>
        <dbReference type="Rhea" id="RHEA:11596"/>
        <dbReference type="ChEBI" id="CHEBI:15378"/>
        <dbReference type="ChEBI" id="CHEBI:16526"/>
        <dbReference type="ChEBI" id="CHEBI:57538"/>
        <dbReference type="ChEBI" id="CHEBI:57865"/>
        <dbReference type="EC" id="4.1.1.23"/>
    </reaction>
</comment>
<keyword evidence="4 9" id="KW-0210">Decarboxylase</keyword>
<evidence type="ECO:0000256" key="4">
    <source>
        <dbReference type="ARBA" id="ARBA00022793"/>
    </source>
</evidence>
<feature type="binding site" evidence="9 11">
    <location>
        <position position="189"/>
    </location>
    <ligand>
        <name>substrate</name>
    </ligand>
</feature>
<feature type="binding site" evidence="9 11">
    <location>
        <position position="180"/>
    </location>
    <ligand>
        <name>substrate</name>
    </ligand>
</feature>
<dbReference type="EMBL" id="MFSU01000066">
    <property type="protein sequence ID" value="OGI47057.1"/>
    <property type="molecule type" value="Genomic_DNA"/>
</dbReference>
<protein>
    <recommendedName>
        <fullName evidence="9">Orotidine 5'-phosphate decarboxylase</fullName>
        <ecNumber evidence="9">4.1.1.23</ecNumber>
    </recommendedName>
    <alternativeName>
        <fullName evidence="9">OMP decarboxylase</fullName>
        <shortName evidence="9">OMPDCase</shortName>
        <shortName evidence="9">OMPdecase</shortName>
    </alternativeName>
</protein>
<dbReference type="PANTHER" id="PTHR32119:SF2">
    <property type="entry name" value="OROTIDINE 5'-PHOSPHATE DECARBOXYLASE"/>
    <property type="match status" value="1"/>
</dbReference>
<evidence type="ECO:0000256" key="2">
    <source>
        <dbReference type="ARBA" id="ARBA00004861"/>
    </source>
</evidence>
<feature type="active site" description="Proton donor" evidence="9">
    <location>
        <position position="62"/>
    </location>
</feature>
<dbReference type="NCBIfam" id="NF001273">
    <property type="entry name" value="PRK00230.1"/>
    <property type="match status" value="1"/>
</dbReference>
<dbReference type="GO" id="GO:0006207">
    <property type="term" value="P:'de novo' pyrimidine nucleobase biosynthetic process"/>
    <property type="evidence" value="ECO:0007669"/>
    <property type="project" value="InterPro"/>
</dbReference>
<dbReference type="GO" id="GO:0005829">
    <property type="term" value="C:cytosol"/>
    <property type="evidence" value="ECO:0007669"/>
    <property type="project" value="TreeGrafter"/>
</dbReference>
<dbReference type="GO" id="GO:0004590">
    <property type="term" value="F:orotidine-5'-phosphate decarboxylase activity"/>
    <property type="evidence" value="ECO:0007669"/>
    <property type="project" value="UniProtKB-UniRule"/>
</dbReference>
<dbReference type="InterPro" id="IPR047596">
    <property type="entry name" value="OMPdecase_bac"/>
</dbReference>
<evidence type="ECO:0000313" key="14">
    <source>
        <dbReference type="EMBL" id="OGI47057.1"/>
    </source>
</evidence>
<feature type="binding site" evidence="9 11">
    <location>
        <position position="119"/>
    </location>
    <ligand>
        <name>substrate</name>
    </ligand>
</feature>
<dbReference type="SUPFAM" id="SSF51366">
    <property type="entry name" value="Ribulose-phoshate binding barrel"/>
    <property type="match status" value="1"/>
</dbReference>
<comment type="caution">
    <text evidence="14">The sequence shown here is derived from an EMBL/GenBank/DDBJ whole genome shotgun (WGS) entry which is preliminary data.</text>
</comment>
<sequence>MSGPKLIVALDFADAAEALALARRLAPAHCRLKVGLELFTAAGPRLVGDLTEHGFEVFLDLKFHDIPNTVARACAQAAALGVWMLNVHALGGAEMLRAAREAVDRATRKPLLVAVTLLTSHGPETLAEIGVREEMDSQVERLALLAQAAGLDGVVCSPREAAALRRRFGPTFALVTPGIRPRGAAHDDQRRTLTPAEALAAGADYLVVGRPVTRAPDPAAALAAILREIGEV</sequence>
<evidence type="ECO:0000256" key="5">
    <source>
        <dbReference type="ARBA" id="ARBA00022975"/>
    </source>
</evidence>
<gene>
    <name evidence="9" type="primary">pyrF</name>
    <name evidence="14" type="ORF">A2151_00190</name>
</gene>
<name>A0A1F6TPI9_9PROT</name>
<dbReference type="PROSITE" id="PS00156">
    <property type="entry name" value="OMPDECASE"/>
    <property type="match status" value="1"/>
</dbReference>
<evidence type="ECO:0000256" key="3">
    <source>
        <dbReference type="ARBA" id="ARBA00011738"/>
    </source>
</evidence>
<feature type="binding site" evidence="9 11">
    <location>
        <position position="209"/>
    </location>
    <ligand>
        <name>substrate</name>
    </ligand>
</feature>
<feature type="binding site" evidence="9 11">
    <location>
        <position position="33"/>
    </location>
    <ligand>
        <name>substrate</name>
    </ligand>
</feature>
<feature type="binding site" evidence="9 11">
    <location>
        <position position="11"/>
    </location>
    <ligand>
        <name>substrate</name>
    </ligand>
</feature>
<dbReference type="Pfam" id="PF00215">
    <property type="entry name" value="OMPdecase"/>
    <property type="match status" value="1"/>
</dbReference>
<comment type="similarity">
    <text evidence="8 9">Belongs to the OMP decarboxylase family. Type 1 subfamily.</text>
</comment>
<dbReference type="InterPro" id="IPR018089">
    <property type="entry name" value="OMPdecase_AS"/>
</dbReference>
<evidence type="ECO:0000256" key="1">
    <source>
        <dbReference type="ARBA" id="ARBA00002356"/>
    </source>
</evidence>
<comment type="pathway">
    <text evidence="2 9 12">Pyrimidine metabolism; UMP biosynthesis via de novo pathway; UMP from orotate: step 2/2.</text>
</comment>
<feature type="active site" description="For OMPdecase activity" evidence="10">
    <location>
        <position position="65"/>
    </location>
</feature>
<feature type="active site" description="For OMPdecase activity" evidence="10">
    <location>
        <position position="62"/>
    </location>
</feature>
<evidence type="ECO:0000256" key="12">
    <source>
        <dbReference type="RuleBase" id="RU000512"/>
    </source>
</evidence>
<keyword evidence="5 9" id="KW-0665">Pyrimidine biosynthesis</keyword>
<comment type="subunit">
    <text evidence="3 9">Homodimer.</text>
</comment>
<dbReference type="NCBIfam" id="TIGR01740">
    <property type="entry name" value="pyrF"/>
    <property type="match status" value="1"/>
</dbReference>
<dbReference type="UniPathway" id="UPA00070">
    <property type="reaction ID" value="UER00120"/>
</dbReference>
<feature type="binding site" evidence="9 11">
    <location>
        <position position="210"/>
    </location>
    <ligand>
        <name>substrate</name>
    </ligand>
</feature>
<dbReference type="AlphaFoldDB" id="A0A1F6TPI9"/>
<dbReference type="EC" id="4.1.1.23" evidence="9"/>
<dbReference type="GO" id="GO:0044205">
    <property type="term" value="P:'de novo' UMP biosynthetic process"/>
    <property type="evidence" value="ECO:0007669"/>
    <property type="project" value="UniProtKB-UniRule"/>
</dbReference>
<dbReference type="PANTHER" id="PTHR32119">
    <property type="entry name" value="OROTIDINE 5'-PHOSPHATE DECARBOXYLASE"/>
    <property type="match status" value="1"/>
</dbReference>
<dbReference type="InterPro" id="IPR014732">
    <property type="entry name" value="OMPdecase"/>
</dbReference>
<organism evidence="14 15">
    <name type="scientific">Candidatus Muproteobacteria bacterium RBG_16_65_34</name>
    <dbReference type="NCBI Taxonomy" id="1817760"/>
    <lineage>
        <taxon>Bacteria</taxon>
        <taxon>Pseudomonadati</taxon>
        <taxon>Pseudomonadota</taxon>
        <taxon>Candidatus Muproteobacteria</taxon>
    </lineage>
</organism>
<evidence type="ECO:0000256" key="6">
    <source>
        <dbReference type="ARBA" id="ARBA00023239"/>
    </source>
</evidence>
<keyword evidence="6 9" id="KW-0456">Lyase</keyword>
<dbReference type="SMART" id="SM00934">
    <property type="entry name" value="OMPdecase"/>
    <property type="match status" value="1"/>
</dbReference>
<accession>A0A1F6TPI9</accession>
<evidence type="ECO:0000256" key="9">
    <source>
        <dbReference type="HAMAP-Rule" id="MF_01200"/>
    </source>
</evidence>
<evidence type="ECO:0000256" key="7">
    <source>
        <dbReference type="ARBA" id="ARBA00049157"/>
    </source>
</evidence>
<dbReference type="FunFam" id="3.20.20.70:FF:000015">
    <property type="entry name" value="Orotidine 5'-phosphate decarboxylase"/>
    <property type="match status" value="1"/>
</dbReference>
<evidence type="ECO:0000256" key="8">
    <source>
        <dbReference type="ARBA" id="ARBA00061012"/>
    </source>
</evidence>
<evidence type="ECO:0000256" key="10">
    <source>
        <dbReference type="PIRSR" id="PIRSR614732-1"/>
    </source>
</evidence>
<proteinExistence type="inferred from homology"/>
<evidence type="ECO:0000259" key="13">
    <source>
        <dbReference type="SMART" id="SM00934"/>
    </source>
</evidence>
<dbReference type="STRING" id="1817760.A2151_00190"/>
<dbReference type="Proteomes" id="UP000178885">
    <property type="component" value="Unassembled WGS sequence"/>
</dbReference>
<dbReference type="InterPro" id="IPR011060">
    <property type="entry name" value="RibuloseP-bd_barrel"/>
</dbReference>
<feature type="binding site" evidence="9">
    <location>
        <begin position="60"/>
        <end position="69"/>
    </location>
    <ligand>
        <name>substrate</name>
    </ligand>
</feature>
<dbReference type="NCBIfam" id="NF010386">
    <property type="entry name" value="PRK13813.1"/>
    <property type="match status" value="1"/>
</dbReference>
<feature type="active site" description="For OMPdecase activity" evidence="10">
    <location>
        <position position="60"/>
    </location>
</feature>
<feature type="domain" description="Orotidine 5'-phosphate decarboxylase" evidence="13">
    <location>
        <begin position="5"/>
        <end position="225"/>
    </location>
</feature>
<evidence type="ECO:0000256" key="11">
    <source>
        <dbReference type="PIRSR" id="PIRSR614732-2"/>
    </source>
</evidence>
<dbReference type="InterPro" id="IPR013785">
    <property type="entry name" value="Aldolase_TIM"/>
</dbReference>
<dbReference type="HAMAP" id="MF_01200_B">
    <property type="entry name" value="OMPdecase_type1_B"/>
    <property type="match status" value="1"/>
</dbReference>
<evidence type="ECO:0000313" key="15">
    <source>
        <dbReference type="Proteomes" id="UP000178885"/>
    </source>
</evidence>
<dbReference type="Gene3D" id="3.20.20.70">
    <property type="entry name" value="Aldolase class I"/>
    <property type="match status" value="1"/>
</dbReference>